<evidence type="ECO:0000313" key="1">
    <source>
        <dbReference type="EMBL" id="KOS41170.1"/>
    </source>
</evidence>
<organism evidence="1 2">
    <name type="scientific">Penicillium nordicum</name>
    <dbReference type="NCBI Taxonomy" id="229535"/>
    <lineage>
        <taxon>Eukaryota</taxon>
        <taxon>Fungi</taxon>
        <taxon>Dikarya</taxon>
        <taxon>Ascomycota</taxon>
        <taxon>Pezizomycotina</taxon>
        <taxon>Eurotiomycetes</taxon>
        <taxon>Eurotiomycetidae</taxon>
        <taxon>Eurotiales</taxon>
        <taxon>Aspergillaceae</taxon>
        <taxon>Penicillium</taxon>
    </lineage>
</organism>
<evidence type="ECO:0000313" key="2">
    <source>
        <dbReference type="Proteomes" id="UP000037696"/>
    </source>
</evidence>
<dbReference type="AlphaFoldDB" id="A0A0M8P638"/>
<comment type="caution">
    <text evidence="1">The sequence shown here is derived from an EMBL/GenBank/DDBJ whole genome shotgun (WGS) entry which is preliminary data.</text>
</comment>
<dbReference type="EMBL" id="LHQQ01000140">
    <property type="protein sequence ID" value="KOS41170.1"/>
    <property type="molecule type" value="Genomic_DNA"/>
</dbReference>
<accession>A0A0M8P638</accession>
<gene>
    <name evidence="1" type="ORF">ACN38_g7962</name>
</gene>
<keyword evidence="2" id="KW-1185">Reference proteome</keyword>
<reference evidence="1 2" key="1">
    <citation type="submission" date="2015-08" db="EMBL/GenBank/DDBJ databases">
        <title>Genome sequencing of Penicillium nordicum.</title>
        <authorList>
            <person name="Nguyen H.D."/>
            <person name="Seifert K.A."/>
        </authorList>
    </citation>
    <scope>NUCLEOTIDE SEQUENCE [LARGE SCALE GENOMIC DNA]</scope>
    <source>
        <strain evidence="1 2">DAOMC 185683</strain>
    </source>
</reference>
<name>A0A0M8P638_9EURO</name>
<dbReference type="Proteomes" id="UP000037696">
    <property type="component" value="Unassembled WGS sequence"/>
</dbReference>
<proteinExistence type="predicted"/>
<protein>
    <submittedName>
        <fullName evidence="1">Uncharacterized protein</fullName>
    </submittedName>
</protein>
<sequence length="81" mass="8799">MFLGKLNVYFSLKYKSQSNVWESANSLTALNPDSKVPAYGKVSAPEKATFPASTQCGDTAAPPHITFYSNANDEIKLRVNG</sequence>